<evidence type="ECO:0000259" key="1">
    <source>
        <dbReference type="Pfam" id="PF14214"/>
    </source>
</evidence>
<keyword evidence="2" id="KW-0347">Helicase</keyword>
<dbReference type="Proteomes" id="UP000325440">
    <property type="component" value="Unassembled WGS sequence"/>
</dbReference>
<organism evidence="2 3">
    <name type="scientific">Cinara cedri</name>
    <dbReference type="NCBI Taxonomy" id="506608"/>
    <lineage>
        <taxon>Eukaryota</taxon>
        <taxon>Metazoa</taxon>
        <taxon>Ecdysozoa</taxon>
        <taxon>Arthropoda</taxon>
        <taxon>Hexapoda</taxon>
        <taxon>Insecta</taxon>
        <taxon>Pterygota</taxon>
        <taxon>Neoptera</taxon>
        <taxon>Paraneoptera</taxon>
        <taxon>Hemiptera</taxon>
        <taxon>Sternorrhyncha</taxon>
        <taxon>Aphidomorpha</taxon>
        <taxon>Aphidoidea</taxon>
        <taxon>Aphididae</taxon>
        <taxon>Lachninae</taxon>
        <taxon>Cinara</taxon>
    </lineage>
</organism>
<dbReference type="GO" id="GO:0004386">
    <property type="term" value="F:helicase activity"/>
    <property type="evidence" value="ECO:0007669"/>
    <property type="project" value="UniProtKB-KW"/>
</dbReference>
<keyword evidence="2" id="KW-0378">Hydrolase</keyword>
<dbReference type="Pfam" id="PF14214">
    <property type="entry name" value="Helitron_like_N"/>
    <property type="match status" value="1"/>
</dbReference>
<evidence type="ECO:0000313" key="2">
    <source>
        <dbReference type="EMBL" id="VVC42095.1"/>
    </source>
</evidence>
<proteinExistence type="predicted"/>
<dbReference type="PANTHER" id="PTHR45786">
    <property type="entry name" value="DNA BINDING PROTEIN-LIKE"/>
    <property type="match status" value="1"/>
</dbReference>
<dbReference type="PANTHER" id="PTHR45786:SF74">
    <property type="entry name" value="ATP-DEPENDENT DNA HELICASE"/>
    <property type="match status" value="1"/>
</dbReference>
<keyword evidence="2" id="KW-0547">Nucleotide-binding</keyword>
<evidence type="ECO:0000313" key="3">
    <source>
        <dbReference type="Proteomes" id="UP000325440"/>
    </source>
</evidence>
<feature type="non-terminal residue" evidence="2">
    <location>
        <position position="1"/>
    </location>
</feature>
<name>A0A5E4NB82_9HEMI</name>
<accession>A0A5E4NB82</accession>
<keyword evidence="3" id="KW-1185">Reference proteome</keyword>
<reference evidence="2 3" key="1">
    <citation type="submission" date="2019-08" db="EMBL/GenBank/DDBJ databases">
        <authorList>
            <person name="Alioto T."/>
            <person name="Alioto T."/>
            <person name="Gomez Garrido J."/>
        </authorList>
    </citation>
    <scope>NUCLEOTIDE SEQUENCE [LARGE SCALE GENOMIC DNA]</scope>
</reference>
<keyword evidence="2" id="KW-0067">ATP-binding</keyword>
<dbReference type="AlphaFoldDB" id="A0A5E4NB82"/>
<sequence length="692" mass="80340">YSKNNPKINRDAVQMYNKKRPMIPWKSKCISGFKYSSTIDYCNDKVVSIGQPTECKWCHAKKWKEESPGICCSNGKVVLSPIEALPEPLHSLLLNNHPESQHFLTNIRKYNGCFQMTSFGAKTVNVGGFMSTFKIQGQVYHRIGSVLPSYTNEPSFLQIYFVGNDEKEAELRSNLFPAVKPRLVGQLQKMLHNHNQYDFEKRDIILQSRDTKLVRINETHRAYDALQYPLMFCRGQDGYSIKLPQSDPSSKMSLKKTISASELYFYRIMERQGQNNYMLLYRSFLNQFLVDMHAEIETERLNFIRHNQSKLRAENYVHLKDAMCKGDGQVSEIGKIVVLLSSFTGRPRYMHERTQDAMTYVRHYGRPDLFITFTLDCQPPDKPNSLILSQYRTDWEKFGHTLSERTDLKLCLKSASDIDDAVNLLTNNIQSAVWESAIQPPPRKADFNLPIHIRNLISLKRRAQAIWQHSRYSSDKRYYNALTLKLKRLLASHRSETYANYASSLSHNDGSLWKASRIHLRIHNLPPTLRNDDGTWAVSDQDKSNIFMKHLENNFQPHYNILSPSKIQEVESFFNFPLQMCPPPRAFFPGEVHFNIKKLLRKKSPGFDLITAEVIRNLPKKTILFLTQIYNAMLRLSYFPLLWKYSIIILILKPEKPPDSPTSYRPISLLPLLSKLFEKLLLKRIIHGNNST</sequence>
<dbReference type="EMBL" id="CABPRJ010001937">
    <property type="protein sequence ID" value="VVC42095.1"/>
    <property type="molecule type" value="Genomic_DNA"/>
</dbReference>
<gene>
    <name evidence="2" type="ORF">CINCED_3A022236</name>
</gene>
<dbReference type="OrthoDB" id="6600746at2759"/>
<dbReference type="InterPro" id="IPR025476">
    <property type="entry name" value="Helitron_helicase-like"/>
</dbReference>
<feature type="domain" description="Helitron helicase-like" evidence="1">
    <location>
        <begin position="266"/>
        <end position="379"/>
    </location>
</feature>
<protein>
    <submittedName>
        <fullName evidence="2">Helitron helicase-like domain</fullName>
    </submittedName>
</protein>